<feature type="region of interest" description="Disordered" evidence="1">
    <location>
        <begin position="1"/>
        <end position="71"/>
    </location>
</feature>
<evidence type="ECO:0000313" key="2">
    <source>
        <dbReference type="EMBL" id="KAL2058599.1"/>
    </source>
</evidence>
<evidence type="ECO:0000313" key="3">
    <source>
        <dbReference type="Proteomes" id="UP001590951"/>
    </source>
</evidence>
<sequence length="167" mass="19132">MTNKVFSYCLPPNPSSSSAARAKKWKKSSDTQASSDLVDVATKRSSLEQKSKKRKEPSKNEASSKSEWNQAKSSHYKIIPLKVYTPNRGRGKWIRRNNPVSLKIVRPYMEDDWQSYIDDDLLLLMSAQSSPLRTYQEVTNSRDEPSRKGTPFVERRYNAGERAMEAP</sequence>
<proteinExistence type="predicted"/>
<gene>
    <name evidence="2" type="ORF">ABVK25_001327</name>
</gene>
<comment type="caution">
    <text evidence="2">The sequence shown here is derived from an EMBL/GenBank/DDBJ whole genome shotgun (WGS) entry which is preliminary data.</text>
</comment>
<accession>A0ABR4BLC0</accession>
<protein>
    <submittedName>
        <fullName evidence="2">Uncharacterized protein</fullName>
    </submittedName>
</protein>
<organism evidence="2 3">
    <name type="scientific">Lepraria finkii</name>
    <dbReference type="NCBI Taxonomy" id="1340010"/>
    <lineage>
        <taxon>Eukaryota</taxon>
        <taxon>Fungi</taxon>
        <taxon>Dikarya</taxon>
        <taxon>Ascomycota</taxon>
        <taxon>Pezizomycotina</taxon>
        <taxon>Lecanoromycetes</taxon>
        <taxon>OSLEUM clade</taxon>
        <taxon>Lecanoromycetidae</taxon>
        <taxon>Lecanorales</taxon>
        <taxon>Lecanorineae</taxon>
        <taxon>Stereocaulaceae</taxon>
        <taxon>Lepraria</taxon>
    </lineage>
</organism>
<evidence type="ECO:0000256" key="1">
    <source>
        <dbReference type="SAM" id="MobiDB-lite"/>
    </source>
</evidence>
<feature type="compositionally biased region" description="Basic and acidic residues" evidence="1">
    <location>
        <begin position="41"/>
        <end position="50"/>
    </location>
</feature>
<keyword evidence="3" id="KW-1185">Reference proteome</keyword>
<dbReference type="Proteomes" id="UP001590951">
    <property type="component" value="Unassembled WGS sequence"/>
</dbReference>
<reference evidence="2 3" key="1">
    <citation type="submission" date="2024-09" db="EMBL/GenBank/DDBJ databases">
        <title>Rethinking Asexuality: The Enigmatic Case of Functional Sexual Genes in Lepraria (Stereocaulaceae).</title>
        <authorList>
            <person name="Doellman M."/>
            <person name="Sun Y."/>
            <person name="Barcenas-Pena A."/>
            <person name="Lumbsch H.T."/>
            <person name="Grewe F."/>
        </authorList>
    </citation>
    <scope>NUCLEOTIDE SEQUENCE [LARGE SCALE GENOMIC DNA]</scope>
    <source>
        <strain evidence="2 3">Grewe 0041</strain>
    </source>
</reference>
<dbReference type="EMBL" id="JBHFEH010000002">
    <property type="protein sequence ID" value="KAL2058599.1"/>
    <property type="molecule type" value="Genomic_DNA"/>
</dbReference>
<name>A0ABR4BLC0_9LECA</name>